<dbReference type="RefSeq" id="XP_041424351.1">
    <property type="nucleotide sequence ID" value="XM_041568417.1"/>
</dbReference>
<keyword evidence="3" id="KW-0732">Signal</keyword>
<keyword evidence="5" id="KW-1185">Reference proteome</keyword>
<name>A0A8J1L6Y0_XENLA</name>
<evidence type="ECO:0000313" key="7">
    <source>
        <dbReference type="RefSeq" id="XP_041424349.1"/>
    </source>
</evidence>
<dbReference type="OrthoDB" id="9907414at2759"/>
<proteinExistence type="predicted"/>
<feature type="domain" description="TIL" evidence="4">
    <location>
        <begin position="94"/>
        <end position="151"/>
    </location>
</feature>
<accession>A0A8J1L6Y0</accession>
<dbReference type="AlphaFoldDB" id="A0A8J1L6Y0"/>
<feature type="domain" description="TIL" evidence="4">
    <location>
        <begin position="29"/>
        <end position="86"/>
    </location>
</feature>
<dbReference type="CDD" id="cd19941">
    <property type="entry name" value="TIL"/>
    <property type="match status" value="3"/>
</dbReference>
<dbReference type="RefSeq" id="XP_041424350.1">
    <property type="nucleotide sequence ID" value="XM_041568416.1"/>
</dbReference>
<dbReference type="RefSeq" id="XP_041424349.1">
    <property type="nucleotide sequence ID" value="XM_041568415.1"/>
</dbReference>
<dbReference type="PANTHER" id="PTHR23259">
    <property type="entry name" value="RIDDLE"/>
    <property type="match status" value="1"/>
</dbReference>
<feature type="domain" description="TIL" evidence="4">
    <location>
        <begin position="224"/>
        <end position="265"/>
    </location>
</feature>
<dbReference type="Gene3D" id="2.10.25.10">
    <property type="entry name" value="Laminin"/>
    <property type="match status" value="3"/>
</dbReference>
<dbReference type="GO" id="GO:0030414">
    <property type="term" value="F:peptidase inhibitor activity"/>
    <property type="evidence" value="ECO:0007669"/>
    <property type="project" value="UniProtKB-KW"/>
</dbReference>
<sequence>MLRVSTMFIVCALALHPLYVYGDDGIESCAPNQVWNSCGTACPLNCQNFRTPPDVCILSCNRGCFCKEPYIFQNGTSGPCVLPSQCPPSQVESCAPNQVWNSCGTACPLNCQNFRNPPDVCILSCQRGCFCKEPYIFQNGTSGPCVLPSQCPPSQVESCAPNQVWNSCGTACPLNCQNFRNPPAACILSCQRGCFCKQPYIFQNGTSGPCVLPSQCPPSQEQNCLPNQFWESCGSYCSLHGQNFKNPLKICPTVCKTGCSCKGPHIFLRGKSGPVFCPGNAFLLKIKKNSRSAYVGLYL</sequence>
<feature type="signal peptide" evidence="3">
    <location>
        <begin position="1"/>
        <end position="22"/>
    </location>
</feature>
<dbReference type="Pfam" id="PF01826">
    <property type="entry name" value="TIL"/>
    <property type="match status" value="4"/>
</dbReference>
<dbReference type="Proteomes" id="UP000186698">
    <property type="component" value="Chromosome 7L"/>
</dbReference>
<dbReference type="InterPro" id="IPR036084">
    <property type="entry name" value="Ser_inhib-like_sf"/>
</dbReference>
<evidence type="ECO:0000313" key="6">
    <source>
        <dbReference type="RefSeq" id="XP_041424348.1"/>
    </source>
</evidence>
<evidence type="ECO:0000256" key="1">
    <source>
        <dbReference type="ARBA" id="ARBA00022690"/>
    </source>
</evidence>
<evidence type="ECO:0000256" key="2">
    <source>
        <dbReference type="ARBA" id="ARBA00023157"/>
    </source>
</evidence>
<dbReference type="InterPro" id="IPR051368">
    <property type="entry name" value="SerProtInhib-TIL_Domain"/>
</dbReference>
<feature type="chain" id="PRO_5044692373" evidence="3">
    <location>
        <begin position="23"/>
        <end position="299"/>
    </location>
</feature>
<reference evidence="6 7" key="1">
    <citation type="submission" date="2025-04" db="UniProtKB">
        <authorList>
            <consortium name="RefSeq"/>
        </authorList>
    </citation>
    <scope>IDENTIFICATION</scope>
    <source>
        <strain evidence="6 7">J_2021</strain>
        <tissue evidence="6 7">Erythrocytes</tissue>
    </source>
</reference>
<dbReference type="GeneID" id="398486"/>
<evidence type="ECO:0000313" key="8">
    <source>
        <dbReference type="RefSeq" id="XP_041424350.1"/>
    </source>
</evidence>
<dbReference type="RefSeq" id="XP_041424348.1">
    <property type="nucleotide sequence ID" value="XM_041568414.1"/>
</dbReference>
<dbReference type="InterPro" id="IPR002919">
    <property type="entry name" value="TIL_dom"/>
</dbReference>
<dbReference type="SUPFAM" id="SSF57567">
    <property type="entry name" value="Serine protease inhibitors"/>
    <property type="match status" value="3"/>
</dbReference>
<keyword evidence="1" id="KW-0646">Protease inhibitor</keyword>
<keyword evidence="2" id="KW-1015">Disulfide bond</keyword>
<feature type="domain" description="TIL" evidence="4">
    <location>
        <begin position="159"/>
        <end position="216"/>
    </location>
</feature>
<evidence type="ECO:0000313" key="9">
    <source>
        <dbReference type="RefSeq" id="XP_041424351.1"/>
    </source>
</evidence>
<dbReference type="PANTHER" id="PTHR23259:SF70">
    <property type="entry name" value="ACCESSORY GLAND PROTEIN ACP62F-RELATED"/>
    <property type="match status" value="1"/>
</dbReference>
<protein>
    <submittedName>
        <fullName evidence="6 7">Riddle 4 L homeolog isoform X1</fullName>
    </submittedName>
</protein>
<evidence type="ECO:0000313" key="5">
    <source>
        <dbReference type="Proteomes" id="UP000186698"/>
    </source>
</evidence>
<organism evidence="5 8">
    <name type="scientific">Xenopus laevis</name>
    <name type="common">African clawed frog</name>
    <dbReference type="NCBI Taxonomy" id="8355"/>
    <lineage>
        <taxon>Eukaryota</taxon>
        <taxon>Metazoa</taxon>
        <taxon>Chordata</taxon>
        <taxon>Craniata</taxon>
        <taxon>Vertebrata</taxon>
        <taxon>Euteleostomi</taxon>
        <taxon>Amphibia</taxon>
        <taxon>Batrachia</taxon>
        <taxon>Anura</taxon>
        <taxon>Pipoidea</taxon>
        <taxon>Pipidae</taxon>
        <taxon>Xenopodinae</taxon>
        <taxon>Xenopus</taxon>
        <taxon>Xenopus</taxon>
    </lineage>
</organism>
<evidence type="ECO:0000256" key="3">
    <source>
        <dbReference type="SAM" id="SignalP"/>
    </source>
</evidence>
<dbReference type="CTD" id="398486"/>
<gene>
    <name evidence="6 7 8 9" type="primary">rdd4.L</name>
    <name evidence="6 7 8 9" type="synonym">Rdd3</name>
    <name evidence="6 7 8 9" type="synonym">rdd4</name>
</gene>
<evidence type="ECO:0000259" key="4">
    <source>
        <dbReference type="Pfam" id="PF01826"/>
    </source>
</evidence>